<sequence>MGSRSPRNWTTKICNNALEKVQNKCLRRITGAYKRTPVGAIERESGTPPIDIYVNTLARQRAIKTANHLVNLEIQERLRKILTYVIWKK</sequence>
<evidence type="ECO:0000313" key="2">
    <source>
        <dbReference type="Proteomes" id="UP000799424"/>
    </source>
</evidence>
<accession>A0A6A7ALA8</accession>
<reference evidence="1" key="1">
    <citation type="journal article" date="2020" name="Stud. Mycol.">
        <title>101 Dothideomycetes genomes: a test case for predicting lifestyles and emergence of pathogens.</title>
        <authorList>
            <person name="Haridas S."/>
            <person name="Albert R."/>
            <person name="Binder M."/>
            <person name="Bloem J."/>
            <person name="Labutti K."/>
            <person name="Salamov A."/>
            <person name="Andreopoulos B."/>
            <person name="Baker S."/>
            <person name="Barry K."/>
            <person name="Bills G."/>
            <person name="Bluhm B."/>
            <person name="Cannon C."/>
            <person name="Castanera R."/>
            <person name="Culley D."/>
            <person name="Daum C."/>
            <person name="Ezra D."/>
            <person name="Gonzalez J."/>
            <person name="Henrissat B."/>
            <person name="Kuo A."/>
            <person name="Liang C."/>
            <person name="Lipzen A."/>
            <person name="Lutzoni F."/>
            <person name="Magnuson J."/>
            <person name="Mondo S."/>
            <person name="Nolan M."/>
            <person name="Ohm R."/>
            <person name="Pangilinan J."/>
            <person name="Park H.-J."/>
            <person name="Ramirez L."/>
            <person name="Alfaro M."/>
            <person name="Sun H."/>
            <person name="Tritt A."/>
            <person name="Yoshinaga Y."/>
            <person name="Zwiers L.-H."/>
            <person name="Turgeon B."/>
            <person name="Goodwin S."/>
            <person name="Spatafora J."/>
            <person name="Crous P."/>
            <person name="Grigoriev I."/>
        </authorList>
    </citation>
    <scope>NUCLEOTIDE SEQUENCE</scope>
    <source>
        <strain evidence="1">CBS 113818</strain>
    </source>
</reference>
<dbReference type="EMBL" id="MU006216">
    <property type="protein sequence ID" value="KAF2834046.1"/>
    <property type="molecule type" value="Genomic_DNA"/>
</dbReference>
<protein>
    <submittedName>
        <fullName evidence="1">Uncharacterized protein</fullName>
    </submittedName>
</protein>
<gene>
    <name evidence="1" type="ORF">CC86DRAFT_416197</name>
</gene>
<dbReference type="AlphaFoldDB" id="A0A6A7ALA8"/>
<proteinExistence type="predicted"/>
<feature type="non-terminal residue" evidence="1">
    <location>
        <position position="89"/>
    </location>
</feature>
<keyword evidence="2" id="KW-1185">Reference proteome</keyword>
<dbReference type="OrthoDB" id="3940699at2759"/>
<dbReference type="Proteomes" id="UP000799424">
    <property type="component" value="Unassembled WGS sequence"/>
</dbReference>
<evidence type="ECO:0000313" key="1">
    <source>
        <dbReference type="EMBL" id="KAF2834046.1"/>
    </source>
</evidence>
<organism evidence="1 2">
    <name type="scientific">Ophiobolus disseminans</name>
    <dbReference type="NCBI Taxonomy" id="1469910"/>
    <lineage>
        <taxon>Eukaryota</taxon>
        <taxon>Fungi</taxon>
        <taxon>Dikarya</taxon>
        <taxon>Ascomycota</taxon>
        <taxon>Pezizomycotina</taxon>
        <taxon>Dothideomycetes</taxon>
        <taxon>Pleosporomycetidae</taxon>
        <taxon>Pleosporales</taxon>
        <taxon>Pleosporineae</taxon>
        <taxon>Phaeosphaeriaceae</taxon>
        <taxon>Ophiobolus</taxon>
    </lineage>
</organism>
<name>A0A6A7ALA8_9PLEO</name>